<dbReference type="Pfam" id="PF00005">
    <property type="entry name" value="ABC_tran"/>
    <property type="match status" value="1"/>
</dbReference>
<dbReference type="InterPro" id="IPR050763">
    <property type="entry name" value="ABC_transporter_ATP-binding"/>
</dbReference>
<comment type="subcellular location">
    <subcellularLocation>
        <location evidence="1">Cell membrane</location>
        <topology evidence="1">Peripheral membrane protein</topology>
    </subcellularLocation>
</comment>
<keyword evidence="8" id="KW-1185">Reference proteome</keyword>
<evidence type="ECO:0000256" key="3">
    <source>
        <dbReference type="ARBA" id="ARBA00022741"/>
    </source>
</evidence>
<proteinExistence type="predicted"/>
<gene>
    <name evidence="7" type="ORF">RM844_09370</name>
</gene>
<dbReference type="EMBL" id="JAVREO010000004">
    <property type="protein sequence ID" value="MDT0266506.1"/>
    <property type="molecule type" value="Genomic_DNA"/>
</dbReference>
<dbReference type="InterPro" id="IPR027417">
    <property type="entry name" value="P-loop_NTPase"/>
</dbReference>
<keyword evidence="5" id="KW-0046">Antibiotic resistance</keyword>
<comment type="caution">
    <text evidence="7">The sequence shown here is derived from an EMBL/GenBank/DDBJ whole genome shotgun (WGS) entry which is preliminary data.</text>
</comment>
<dbReference type="Proteomes" id="UP001183410">
    <property type="component" value="Unassembled WGS sequence"/>
</dbReference>
<dbReference type="InterPro" id="IPR003439">
    <property type="entry name" value="ABC_transporter-like_ATP-bd"/>
</dbReference>
<evidence type="ECO:0000313" key="8">
    <source>
        <dbReference type="Proteomes" id="UP001183410"/>
    </source>
</evidence>
<organism evidence="7 8">
    <name type="scientific">Streptomyces chisholmiae</name>
    <dbReference type="NCBI Taxonomy" id="3075540"/>
    <lineage>
        <taxon>Bacteria</taxon>
        <taxon>Bacillati</taxon>
        <taxon>Actinomycetota</taxon>
        <taxon>Actinomycetes</taxon>
        <taxon>Kitasatosporales</taxon>
        <taxon>Streptomycetaceae</taxon>
        <taxon>Streptomyces</taxon>
    </lineage>
</organism>
<dbReference type="Gene3D" id="3.40.50.300">
    <property type="entry name" value="P-loop containing nucleotide triphosphate hydrolases"/>
    <property type="match status" value="1"/>
</dbReference>
<dbReference type="RefSeq" id="WP_311666521.1">
    <property type="nucleotide sequence ID" value="NZ_JAVREO010000004.1"/>
</dbReference>
<accession>A0ABU2JNE9</accession>
<evidence type="ECO:0000256" key="4">
    <source>
        <dbReference type="ARBA" id="ARBA00022840"/>
    </source>
</evidence>
<keyword evidence="4 7" id="KW-0067">ATP-binding</keyword>
<evidence type="ECO:0000256" key="5">
    <source>
        <dbReference type="ARBA" id="ARBA00023251"/>
    </source>
</evidence>
<dbReference type="PANTHER" id="PTHR42711">
    <property type="entry name" value="ABC TRANSPORTER ATP-BINDING PROTEIN"/>
    <property type="match status" value="1"/>
</dbReference>
<evidence type="ECO:0000256" key="1">
    <source>
        <dbReference type="ARBA" id="ARBA00004202"/>
    </source>
</evidence>
<dbReference type="CDD" id="cd03230">
    <property type="entry name" value="ABC_DR_subfamily_A"/>
    <property type="match status" value="1"/>
</dbReference>
<evidence type="ECO:0000313" key="7">
    <source>
        <dbReference type="EMBL" id="MDT0266506.1"/>
    </source>
</evidence>
<sequence length="295" mass="32022">MTETTPAPTRLPLLLDRVTKRYGQHTAVDDLDITVGAGERVAVLGRNGAGKSTLLRLALGLSRPTSGHCYLFERPPGDHRARRRVGYVPQASAAPDRLRVREIIRFVRDCKGAAEPVELIERLDLGPLTNSLVGGLSLGQHRRLTLLLAFLGEPELLVLDEPTVSLDGQSRLAVWDLVNEYCAAGGTLLLASHDFREVSALTERVLVLVGGRLRADSEVTQLARTTGVTALEVPRTTDLPLTDVSFVSHQADRTVLITRTPESVVRRLTTVVDGPVVQRRPTVEEVCLALGGGSR</sequence>
<keyword evidence="3" id="KW-0547">Nucleotide-binding</keyword>
<evidence type="ECO:0000259" key="6">
    <source>
        <dbReference type="PROSITE" id="PS50893"/>
    </source>
</evidence>
<evidence type="ECO:0000256" key="2">
    <source>
        <dbReference type="ARBA" id="ARBA00022448"/>
    </source>
</evidence>
<dbReference type="SMART" id="SM00382">
    <property type="entry name" value="AAA"/>
    <property type="match status" value="1"/>
</dbReference>
<name>A0ABU2JNE9_9ACTN</name>
<dbReference type="SUPFAM" id="SSF52540">
    <property type="entry name" value="P-loop containing nucleoside triphosphate hydrolases"/>
    <property type="match status" value="1"/>
</dbReference>
<dbReference type="PANTHER" id="PTHR42711:SF17">
    <property type="entry name" value="ABC TRANSPORTER ATP-BINDING PROTEIN"/>
    <property type="match status" value="1"/>
</dbReference>
<dbReference type="InterPro" id="IPR003593">
    <property type="entry name" value="AAA+_ATPase"/>
</dbReference>
<dbReference type="PROSITE" id="PS50893">
    <property type="entry name" value="ABC_TRANSPORTER_2"/>
    <property type="match status" value="1"/>
</dbReference>
<protein>
    <submittedName>
        <fullName evidence="7">ABC transporter ATP-binding protein</fullName>
    </submittedName>
</protein>
<dbReference type="GO" id="GO:0005524">
    <property type="term" value="F:ATP binding"/>
    <property type="evidence" value="ECO:0007669"/>
    <property type="project" value="UniProtKB-KW"/>
</dbReference>
<feature type="domain" description="ABC transporter" evidence="6">
    <location>
        <begin position="13"/>
        <end position="235"/>
    </location>
</feature>
<reference evidence="8" key="1">
    <citation type="submission" date="2023-07" db="EMBL/GenBank/DDBJ databases">
        <title>30 novel species of actinomycetes from the DSMZ collection.</title>
        <authorList>
            <person name="Nouioui I."/>
        </authorList>
    </citation>
    <scope>NUCLEOTIDE SEQUENCE [LARGE SCALE GENOMIC DNA]</scope>
    <source>
        <strain evidence="8">DSM 44915</strain>
    </source>
</reference>
<keyword evidence="2" id="KW-0813">Transport</keyword>